<dbReference type="PRINTS" id="PR01695">
    <property type="entry name" value="IGHEPTARCPTR"/>
</dbReference>
<keyword evidence="3 9" id="KW-0812">Transmembrane</keyword>
<name>A0A2P4T739_BAMTH</name>
<feature type="non-terminal residue" evidence="12">
    <location>
        <position position="1"/>
    </location>
</feature>
<comment type="similarity">
    <text evidence="2">Belongs to the G-protein coupled receptor 2 family. Adhesion G-protein coupled receptor (ADGR) subfamily.</text>
</comment>
<dbReference type="InterPro" id="IPR051587">
    <property type="entry name" value="Adhesion_GPCR"/>
</dbReference>
<dbReference type="Gene3D" id="2.60.220.50">
    <property type="match status" value="1"/>
</dbReference>
<dbReference type="InterPro" id="IPR008078">
    <property type="entry name" value="GPCR_2_Ig-hepta-like_rcpt"/>
</dbReference>
<proteinExistence type="inferred from homology"/>
<dbReference type="Pfam" id="PF01825">
    <property type="entry name" value="GPS"/>
    <property type="match status" value="1"/>
</dbReference>
<dbReference type="EMBL" id="PPHD01006525">
    <property type="protein sequence ID" value="POI32161.1"/>
    <property type="molecule type" value="Genomic_DNA"/>
</dbReference>
<feature type="domain" description="GAIN-B" evidence="10">
    <location>
        <begin position="293"/>
        <end position="448"/>
    </location>
</feature>
<dbReference type="InterPro" id="IPR046338">
    <property type="entry name" value="GAIN_dom_sf"/>
</dbReference>
<dbReference type="FunFam" id="1.20.1070.10:FF:000058">
    <property type="entry name" value="Adhesion G protein-coupled receptor F5"/>
    <property type="match status" value="1"/>
</dbReference>
<evidence type="ECO:0008006" key="14">
    <source>
        <dbReference type="Google" id="ProtNLM"/>
    </source>
</evidence>
<feature type="transmembrane region" description="Helical" evidence="9">
    <location>
        <begin position="683"/>
        <end position="706"/>
    </location>
</feature>
<evidence type="ECO:0000256" key="5">
    <source>
        <dbReference type="ARBA" id="ARBA00022989"/>
    </source>
</evidence>
<feature type="transmembrane region" description="Helical" evidence="9">
    <location>
        <begin position="657"/>
        <end position="677"/>
    </location>
</feature>
<feature type="transmembrane region" description="Helical" evidence="9">
    <location>
        <begin position="566"/>
        <end position="588"/>
    </location>
</feature>
<evidence type="ECO:0000313" key="12">
    <source>
        <dbReference type="EMBL" id="POI32161.1"/>
    </source>
</evidence>
<dbReference type="PANTHER" id="PTHR45813">
    <property type="entry name" value="IG-LIKE DOMAIN-CONTAINING PROTEIN"/>
    <property type="match status" value="1"/>
</dbReference>
<evidence type="ECO:0000259" key="11">
    <source>
        <dbReference type="PROSITE" id="PS50261"/>
    </source>
</evidence>
<dbReference type="Gene3D" id="1.20.1070.10">
    <property type="entry name" value="Rhodopsin 7-helix transmembrane proteins"/>
    <property type="match status" value="1"/>
</dbReference>
<dbReference type="GO" id="GO:0045444">
    <property type="term" value="P:fat cell differentiation"/>
    <property type="evidence" value="ECO:0007669"/>
    <property type="project" value="TreeGrafter"/>
</dbReference>
<gene>
    <name evidence="12" type="ORF">CIB84_004087</name>
</gene>
<dbReference type="GO" id="GO:0007189">
    <property type="term" value="P:adenylate cyclase-activating G protein-coupled receptor signaling pathway"/>
    <property type="evidence" value="ECO:0007669"/>
    <property type="project" value="TreeGrafter"/>
</dbReference>
<feature type="transmembrane region" description="Helical" evidence="9">
    <location>
        <begin position="489"/>
        <end position="511"/>
    </location>
</feature>
<evidence type="ECO:0000256" key="2">
    <source>
        <dbReference type="ARBA" id="ARBA00007343"/>
    </source>
</evidence>
<protein>
    <recommendedName>
        <fullName evidence="14">Adhesion G protein-coupled receptor F5</fullName>
    </recommendedName>
</protein>
<evidence type="ECO:0000256" key="4">
    <source>
        <dbReference type="ARBA" id="ARBA00022729"/>
    </source>
</evidence>
<dbReference type="PRINTS" id="PR00249">
    <property type="entry name" value="GPCRSECRETIN"/>
</dbReference>
<evidence type="ECO:0000313" key="13">
    <source>
        <dbReference type="Proteomes" id="UP000237246"/>
    </source>
</evidence>
<dbReference type="PROSITE" id="PS50261">
    <property type="entry name" value="G_PROTEIN_RECEP_F2_4"/>
    <property type="match status" value="1"/>
</dbReference>
<dbReference type="GO" id="GO:0004930">
    <property type="term" value="F:G protein-coupled receptor activity"/>
    <property type="evidence" value="ECO:0007669"/>
    <property type="project" value="InterPro"/>
</dbReference>
<feature type="transmembrane region" description="Helical" evidence="9">
    <location>
        <begin position="531"/>
        <end position="554"/>
    </location>
</feature>
<dbReference type="PROSITE" id="PS50221">
    <property type="entry name" value="GAIN_B"/>
    <property type="match status" value="1"/>
</dbReference>
<organism evidence="12 13">
    <name type="scientific">Bambusicola thoracicus</name>
    <name type="common">Chinese bamboo-partridge</name>
    <name type="synonym">Perdix thoracica</name>
    <dbReference type="NCBI Taxonomy" id="9083"/>
    <lineage>
        <taxon>Eukaryota</taxon>
        <taxon>Metazoa</taxon>
        <taxon>Chordata</taxon>
        <taxon>Craniata</taxon>
        <taxon>Vertebrata</taxon>
        <taxon>Euteleostomi</taxon>
        <taxon>Archelosauria</taxon>
        <taxon>Archosauria</taxon>
        <taxon>Dinosauria</taxon>
        <taxon>Saurischia</taxon>
        <taxon>Theropoda</taxon>
        <taxon>Coelurosauria</taxon>
        <taxon>Aves</taxon>
        <taxon>Neognathae</taxon>
        <taxon>Galloanserae</taxon>
        <taxon>Galliformes</taxon>
        <taxon>Phasianidae</taxon>
        <taxon>Perdicinae</taxon>
        <taxon>Bambusicola</taxon>
    </lineage>
</organism>
<evidence type="ECO:0000256" key="1">
    <source>
        <dbReference type="ARBA" id="ARBA00004141"/>
    </source>
</evidence>
<dbReference type="InterPro" id="IPR000832">
    <property type="entry name" value="GPCR_2_secretin-like"/>
</dbReference>
<evidence type="ECO:0000256" key="6">
    <source>
        <dbReference type="ARBA" id="ARBA00023136"/>
    </source>
</evidence>
<dbReference type="SUPFAM" id="SSF81321">
    <property type="entry name" value="Family A G protein-coupled receptor-like"/>
    <property type="match status" value="1"/>
</dbReference>
<dbReference type="GO" id="GO:0019216">
    <property type="term" value="P:regulation of lipid metabolic process"/>
    <property type="evidence" value="ECO:0007669"/>
    <property type="project" value="TreeGrafter"/>
</dbReference>
<dbReference type="GO" id="GO:0031410">
    <property type="term" value="C:cytoplasmic vesicle"/>
    <property type="evidence" value="ECO:0007669"/>
    <property type="project" value="TreeGrafter"/>
</dbReference>
<keyword evidence="5 9" id="KW-1133">Transmembrane helix</keyword>
<keyword evidence="13" id="KW-1185">Reference proteome</keyword>
<feature type="domain" description="G-protein coupled receptors family 2 profile 2" evidence="11">
    <location>
        <begin position="453"/>
        <end position="707"/>
    </location>
</feature>
<keyword evidence="8" id="KW-0325">Glycoprotein</keyword>
<feature type="transmembrane region" description="Helical" evidence="9">
    <location>
        <begin position="608"/>
        <end position="636"/>
    </location>
</feature>
<comment type="subcellular location">
    <subcellularLocation>
        <location evidence="1">Membrane</location>
        <topology evidence="1">Multi-pass membrane protein</topology>
    </subcellularLocation>
</comment>
<dbReference type="SMART" id="SM00303">
    <property type="entry name" value="GPS"/>
    <property type="match status" value="1"/>
</dbReference>
<dbReference type="Proteomes" id="UP000237246">
    <property type="component" value="Unassembled WGS sequence"/>
</dbReference>
<evidence type="ECO:0000256" key="7">
    <source>
        <dbReference type="ARBA" id="ARBA00023157"/>
    </source>
</evidence>
<dbReference type="InterPro" id="IPR057244">
    <property type="entry name" value="GAIN_B"/>
</dbReference>
<sequence>TYVCTLSQDSLNSSASVTINVIPLPLKQDILIDPTEAPVLCGTPQALTCCISAYTMEHYDVKFVVQEKEFKAEKEEQGNFFCYSYNYTETECREKKLEAYCTFVNSIGQEVSSKKIYLRPIPDKDISCSENNTFGREGDILKKSCSVLNTTFIQGSKIYRCCSSSWKMEKNDCVSEQINSLLLMAESLVNSPSAKVGLPNFLQNLRNQTVMLQNDNSSANLAAIVIILYNISSIPAEAKNSTIFDYFTTVDIIVADSKKELWADLNEGSACISSLLLNAVERFSENLQPVNNTIPHLSTETLELQGMVVTEHSHTDYNKNFSRLGNLTANVLIDNIETLPPNSTIVSVAYSALGHILPVNESMYVNSLVISTALSCERNQNFRINMTFQKENISLKMPLCVFWDFNLNNSKGGWNGHGCTQTEEGGNVICSCNHLTPFSILMSPDTPAHNSVEDYITHIGLAISIVSLVVCIVIESLVWKTVTNNTTSYMRHVCILNTATSLLIADIWFIVTASINVQKRNICIAATFFIHLFYLCGFFWMLSLGLILFYRLVFILHNTSKTSQKAVVFCLGYGCPFVFAVTTIAVTLPWNTYTRKDACWLNWKDSKAVLAFVIPALAIVAMNLFITAVVIIKILRPNIGDRTNKQERKTFFQICKSLVILTPLFGLTWGFGLATIIRNSHQTFHILFALLNALQGLFILVFGTLWDNKSTSLILVTPMFSMSYPFSRTFNNLCGKTAIMEMRMIVKTMVPAIPPAVIPRMFPWTCMDWHLSPVKKKACPDGHLRKQAQIYVAQEFCSAL</sequence>
<dbReference type="PANTHER" id="PTHR45813:SF4">
    <property type="entry name" value="ADHESION G PROTEIN-COUPLED RECEPTOR F5"/>
    <property type="match status" value="1"/>
</dbReference>
<dbReference type="GO" id="GO:0005886">
    <property type="term" value="C:plasma membrane"/>
    <property type="evidence" value="ECO:0007669"/>
    <property type="project" value="UniProtKB-SubCell"/>
</dbReference>
<dbReference type="AlphaFoldDB" id="A0A2P4T739"/>
<evidence type="ECO:0000256" key="8">
    <source>
        <dbReference type="ARBA" id="ARBA00023180"/>
    </source>
</evidence>
<dbReference type="Pfam" id="PF00002">
    <property type="entry name" value="7tm_2"/>
    <property type="match status" value="1"/>
</dbReference>
<dbReference type="GO" id="GO:0006112">
    <property type="term" value="P:energy reserve metabolic process"/>
    <property type="evidence" value="ECO:0007669"/>
    <property type="project" value="TreeGrafter"/>
</dbReference>
<accession>A0A2P4T739</accession>
<dbReference type="OrthoDB" id="10040049at2759"/>
<dbReference type="InterPro" id="IPR000203">
    <property type="entry name" value="GPS"/>
</dbReference>
<keyword evidence="6 9" id="KW-0472">Membrane</keyword>
<keyword evidence="4" id="KW-0732">Signal</keyword>
<evidence type="ECO:0000256" key="3">
    <source>
        <dbReference type="ARBA" id="ARBA00022692"/>
    </source>
</evidence>
<dbReference type="GO" id="GO:0007166">
    <property type="term" value="P:cell surface receptor signaling pathway"/>
    <property type="evidence" value="ECO:0007669"/>
    <property type="project" value="InterPro"/>
</dbReference>
<evidence type="ECO:0000256" key="9">
    <source>
        <dbReference type="SAM" id="Phobius"/>
    </source>
</evidence>
<reference evidence="12 13" key="1">
    <citation type="submission" date="2018-01" db="EMBL/GenBank/DDBJ databases">
        <title>Comparison of the Chinese Bamboo Partridge and Red Junglefowl genome sequences highlights the importance of demography in genome evolution.</title>
        <authorList>
            <person name="Tiley G.P."/>
            <person name="Kimball R.T."/>
            <person name="Braun E.L."/>
            <person name="Burleigh J.G."/>
        </authorList>
    </citation>
    <scope>NUCLEOTIDE SEQUENCE [LARGE SCALE GENOMIC DNA]</scope>
    <source>
        <strain evidence="12">RTK389</strain>
        <tissue evidence="12">Blood</tissue>
    </source>
</reference>
<dbReference type="InterPro" id="IPR017981">
    <property type="entry name" value="GPCR_2-like_7TM"/>
</dbReference>
<evidence type="ECO:0000259" key="10">
    <source>
        <dbReference type="PROSITE" id="PS50221"/>
    </source>
</evidence>
<keyword evidence="7" id="KW-1015">Disulfide bond</keyword>
<feature type="transmembrane region" description="Helical" evidence="9">
    <location>
        <begin position="455"/>
        <end position="477"/>
    </location>
</feature>
<comment type="caution">
    <text evidence="12">The sequence shown here is derived from an EMBL/GenBank/DDBJ whole genome shotgun (WGS) entry which is preliminary data.</text>
</comment>